<protein>
    <submittedName>
        <fullName evidence="6">Methyltransferase-like protein 12, mitochondrial-like</fullName>
    </submittedName>
</protein>
<dbReference type="InterPro" id="IPR051419">
    <property type="entry name" value="Lys/N-term_MeTrsfase_sf"/>
</dbReference>
<evidence type="ECO:0000313" key="6">
    <source>
        <dbReference type="RefSeq" id="XP_002737196.2"/>
    </source>
</evidence>
<dbReference type="PANTHER" id="PTHR12176">
    <property type="entry name" value="SAM-DEPENDENT METHYLTRANSFERASE SUPERFAMILY PROTEIN"/>
    <property type="match status" value="1"/>
</dbReference>
<organism evidence="5 6">
    <name type="scientific">Saccoglossus kowalevskii</name>
    <name type="common">Acorn worm</name>
    <dbReference type="NCBI Taxonomy" id="10224"/>
    <lineage>
        <taxon>Eukaryota</taxon>
        <taxon>Metazoa</taxon>
        <taxon>Hemichordata</taxon>
        <taxon>Enteropneusta</taxon>
        <taxon>Harrimaniidae</taxon>
        <taxon>Saccoglossus</taxon>
    </lineage>
</organism>
<evidence type="ECO:0000256" key="1">
    <source>
        <dbReference type="ARBA" id="ARBA00008361"/>
    </source>
</evidence>
<feature type="domain" description="Methyltransferase" evidence="4">
    <location>
        <begin position="86"/>
        <end position="196"/>
    </location>
</feature>
<accession>A0ABM0GTS8</accession>
<reference evidence="6" key="1">
    <citation type="submission" date="2025-08" db="UniProtKB">
        <authorList>
            <consortium name="RefSeq"/>
        </authorList>
    </citation>
    <scope>IDENTIFICATION</scope>
    <source>
        <tissue evidence="6">Testes</tissue>
    </source>
</reference>
<keyword evidence="5" id="KW-1185">Reference proteome</keyword>
<dbReference type="InterPro" id="IPR029063">
    <property type="entry name" value="SAM-dependent_MTases_sf"/>
</dbReference>
<dbReference type="InterPro" id="IPR025714">
    <property type="entry name" value="Methyltranfer_dom"/>
</dbReference>
<dbReference type="GeneID" id="100370417"/>
<dbReference type="Pfam" id="PF13847">
    <property type="entry name" value="Methyltransf_31"/>
    <property type="match status" value="1"/>
</dbReference>
<dbReference type="Gene3D" id="3.40.50.150">
    <property type="entry name" value="Vaccinia Virus protein VP39"/>
    <property type="match status" value="1"/>
</dbReference>
<sequence>MGPGVVTLFVHVKQFPLSTFASNLILIPPGRIDLLNGMSKQSTWNRFYKMRQEKGEKSFDWFVKYDDIKESLEQYMPNDCAVQPFQLLDIGCGTSDFSSKLFSDIKASKLLYCIDFSQNAISHLVSLNMDSTTSLDHQIQFIIADATSLPFTSSTFDLVIDKGTLDAVLRNDNGADMAVSAISEAIRVLKTNGHFLQISDEQPDTRFELLQQIAM</sequence>
<name>A0ABM0GTS8_SACKO</name>
<dbReference type="PANTHER" id="PTHR12176:SF83">
    <property type="entry name" value="CITRATE SYNTHASE-LYSINE N-METHYLTRANSFERASE CSKMT, MITOCHONDRIAL"/>
    <property type="match status" value="1"/>
</dbReference>
<dbReference type="Proteomes" id="UP000694865">
    <property type="component" value="Unplaced"/>
</dbReference>
<proteinExistence type="inferred from homology"/>
<dbReference type="CDD" id="cd02440">
    <property type="entry name" value="AdoMet_MTases"/>
    <property type="match status" value="1"/>
</dbReference>
<dbReference type="SUPFAM" id="SSF53335">
    <property type="entry name" value="S-adenosyl-L-methionine-dependent methyltransferases"/>
    <property type="match status" value="1"/>
</dbReference>
<gene>
    <name evidence="6" type="primary">LOC100370417</name>
</gene>
<evidence type="ECO:0000313" key="5">
    <source>
        <dbReference type="Proteomes" id="UP000694865"/>
    </source>
</evidence>
<keyword evidence="2" id="KW-0489">Methyltransferase</keyword>
<comment type="similarity">
    <text evidence="1">Belongs to the methyltransferase superfamily.</text>
</comment>
<evidence type="ECO:0000256" key="2">
    <source>
        <dbReference type="ARBA" id="ARBA00022603"/>
    </source>
</evidence>
<feature type="non-terminal residue" evidence="6">
    <location>
        <position position="215"/>
    </location>
</feature>
<evidence type="ECO:0000256" key="3">
    <source>
        <dbReference type="ARBA" id="ARBA00022679"/>
    </source>
</evidence>
<dbReference type="RefSeq" id="XP_002737196.2">
    <property type="nucleotide sequence ID" value="XM_002737150.2"/>
</dbReference>
<keyword evidence="3" id="KW-0808">Transferase</keyword>
<evidence type="ECO:0000259" key="4">
    <source>
        <dbReference type="Pfam" id="PF13847"/>
    </source>
</evidence>